<dbReference type="GO" id="GO:0005829">
    <property type="term" value="C:cytosol"/>
    <property type="evidence" value="ECO:0007669"/>
    <property type="project" value="TreeGrafter"/>
</dbReference>
<evidence type="ECO:0000256" key="3">
    <source>
        <dbReference type="ARBA" id="ARBA00023015"/>
    </source>
</evidence>
<evidence type="ECO:0000256" key="1">
    <source>
        <dbReference type="ARBA" id="ARBA00022553"/>
    </source>
</evidence>
<dbReference type="PROSITE" id="PS50110">
    <property type="entry name" value="RESPONSE_REGULATORY"/>
    <property type="match status" value="1"/>
</dbReference>
<evidence type="ECO:0000313" key="11">
    <source>
        <dbReference type="EMBL" id="AXY26263.1"/>
    </source>
</evidence>
<dbReference type="GO" id="GO:0000976">
    <property type="term" value="F:transcription cis-regulatory region binding"/>
    <property type="evidence" value="ECO:0007669"/>
    <property type="project" value="TreeGrafter"/>
</dbReference>
<evidence type="ECO:0000259" key="9">
    <source>
        <dbReference type="PROSITE" id="PS50110"/>
    </source>
</evidence>
<evidence type="ECO:0000256" key="4">
    <source>
        <dbReference type="ARBA" id="ARBA00023125"/>
    </source>
</evidence>
<evidence type="ECO:0000259" key="10">
    <source>
        <dbReference type="PROSITE" id="PS51755"/>
    </source>
</evidence>
<dbReference type="InterPro" id="IPR001789">
    <property type="entry name" value="Sig_transdc_resp-reg_receiver"/>
</dbReference>
<dbReference type="Gene3D" id="3.40.50.2300">
    <property type="match status" value="1"/>
</dbReference>
<feature type="DNA-binding region" description="OmpR/PhoB-type" evidence="8">
    <location>
        <begin position="127"/>
        <end position="225"/>
    </location>
</feature>
<reference evidence="11 12" key="1">
    <citation type="submission" date="2017-09" db="EMBL/GenBank/DDBJ databases">
        <title>Complete genome sequence of Oxytococcus suis strain ZY16052.</title>
        <authorList>
            <person name="Li F."/>
        </authorList>
    </citation>
    <scope>NUCLEOTIDE SEQUENCE [LARGE SCALE GENOMIC DNA]</scope>
    <source>
        <strain evidence="11 12">ZY16052</strain>
    </source>
</reference>
<dbReference type="Pfam" id="PF00486">
    <property type="entry name" value="Trans_reg_C"/>
    <property type="match status" value="1"/>
</dbReference>
<evidence type="ECO:0000256" key="5">
    <source>
        <dbReference type="ARBA" id="ARBA00023159"/>
    </source>
</evidence>
<dbReference type="EMBL" id="CP023434">
    <property type="protein sequence ID" value="AXY26263.1"/>
    <property type="molecule type" value="Genomic_DNA"/>
</dbReference>
<dbReference type="SMART" id="SM00862">
    <property type="entry name" value="Trans_reg_C"/>
    <property type="match status" value="1"/>
</dbReference>
<evidence type="ECO:0000256" key="2">
    <source>
        <dbReference type="ARBA" id="ARBA00023012"/>
    </source>
</evidence>
<name>A0A347WMF6_9LACT</name>
<dbReference type="InterPro" id="IPR011006">
    <property type="entry name" value="CheY-like_superfamily"/>
</dbReference>
<dbReference type="PANTHER" id="PTHR48111">
    <property type="entry name" value="REGULATOR OF RPOS"/>
    <property type="match status" value="1"/>
</dbReference>
<evidence type="ECO:0000256" key="6">
    <source>
        <dbReference type="ARBA" id="ARBA00023163"/>
    </source>
</evidence>
<keyword evidence="5" id="KW-0010">Activator</keyword>
<dbReference type="SMART" id="SM00448">
    <property type="entry name" value="REC"/>
    <property type="match status" value="1"/>
</dbReference>
<dbReference type="KEGG" id="abae:CL176_09790"/>
<dbReference type="Pfam" id="PF00072">
    <property type="entry name" value="Response_reg"/>
    <property type="match status" value="1"/>
</dbReference>
<dbReference type="InterPro" id="IPR001867">
    <property type="entry name" value="OmpR/PhoB-type_DNA-bd"/>
</dbReference>
<dbReference type="FunFam" id="1.10.10.10:FF:000018">
    <property type="entry name" value="DNA-binding response regulator ResD"/>
    <property type="match status" value="1"/>
</dbReference>
<keyword evidence="12" id="KW-1185">Reference proteome</keyword>
<dbReference type="InterPro" id="IPR036388">
    <property type="entry name" value="WH-like_DNA-bd_sf"/>
</dbReference>
<dbReference type="Gene3D" id="6.10.250.690">
    <property type="match status" value="1"/>
</dbReference>
<keyword evidence="6" id="KW-0804">Transcription</keyword>
<evidence type="ECO:0000256" key="7">
    <source>
        <dbReference type="PROSITE-ProRule" id="PRU00169"/>
    </source>
</evidence>
<sequence length="230" mass="26605">MAEILIVEDNPDIHSMLTESLTKQSYQVSSAYSGTEAKMMLEMNKYDLILLDLMLPGMSGEELLQHFRQKTLTPVIVMSAKGSIESKVDVLEMGANDYVVKPFDLRELTARIQVQLNQQHGETREESQTLDIQGLVFDLDNKSLSYQDEEINLTRKEAKIIELFLKHPKKIFTKEEIYQQAWDDYYMGDDKTINVHVSNIRKKLLDQTGEEWIETVWGVGFRLDPKKIED</sequence>
<dbReference type="AlphaFoldDB" id="A0A347WMF6"/>
<accession>A0A347WMF6</accession>
<evidence type="ECO:0000256" key="8">
    <source>
        <dbReference type="PROSITE-ProRule" id="PRU01091"/>
    </source>
</evidence>
<keyword evidence="4 8" id="KW-0238">DNA-binding</keyword>
<dbReference type="GO" id="GO:0000156">
    <property type="term" value="F:phosphorelay response regulator activity"/>
    <property type="evidence" value="ECO:0007669"/>
    <property type="project" value="TreeGrafter"/>
</dbReference>
<dbReference type="GO" id="GO:0006355">
    <property type="term" value="P:regulation of DNA-templated transcription"/>
    <property type="evidence" value="ECO:0007669"/>
    <property type="project" value="InterPro"/>
</dbReference>
<feature type="modified residue" description="4-aspartylphosphate" evidence="7">
    <location>
        <position position="52"/>
    </location>
</feature>
<feature type="domain" description="OmpR/PhoB-type" evidence="10">
    <location>
        <begin position="127"/>
        <end position="225"/>
    </location>
</feature>
<gene>
    <name evidence="11" type="ORF">CL176_09790</name>
</gene>
<evidence type="ECO:0000313" key="12">
    <source>
        <dbReference type="Proteomes" id="UP000263232"/>
    </source>
</evidence>
<protein>
    <submittedName>
        <fullName evidence="11">DNA-binding response regulator</fullName>
    </submittedName>
</protein>
<dbReference type="SUPFAM" id="SSF52172">
    <property type="entry name" value="CheY-like"/>
    <property type="match status" value="1"/>
</dbReference>
<dbReference type="Gene3D" id="1.10.10.10">
    <property type="entry name" value="Winged helix-like DNA-binding domain superfamily/Winged helix DNA-binding domain"/>
    <property type="match status" value="1"/>
</dbReference>
<dbReference type="FunFam" id="3.40.50.2300:FF:000001">
    <property type="entry name" value="DNA-binding response regulator PhoB"/>
    <property type="match status" value="1"/>
</dbReference>
<keyword evidence="3" id="KW-0805">Transcription regulation</keyword>
<dbReference type="PANTHER" id="PTHR48111:SF2">
    <property type="entry name" value="RESPONSE REGULATOR SAER"/>
    <property type="match status" value="1"/>
</dbReference>
<keyword evidence="2" id="KW-0902">Two-component regulatory system</keyword>
<dbReference type="OrthoDB" id="1655504at2"/>
<dbReference type="CDD" id="cd00383">
    <property type="entry name" value="trans_reg_C"/>
    <property type="match status" value="1"/>
</dbReference>
<dbReference type="PROSITE" id="PS51755">
    <property type="entry name" value="OMPR_PHOB"/>
    <property type="match status" value="1"/>
</dbReference>
<dbReference type="GO" id="GO:0032993">
    <property type="term" value="C:protein-DNA complex"/>
    <property type="evidence" value="ECO:0007669"/>
    <property type="project" value="TreeGrafter"/>
</dbReference>
<dbReference type="RefSeq" id="WP_118991157.1">
    <property type="nucleotide sequence ID" value="NZ_CP023434.1"/>
</dbReference>
<feature type="domain" description="Response regulatory" evidence="9">
    <location>
        <begin position="3"/>
        <end position="116"/>
    </location>
</feature>
<dbReference type="InterPro" id="IPR039420">
    <property type="entry name" value="WalR-like"/>
</dbReference>
<keyword evidence="1 7" id="KW-0597">Phosphoprotein</keyword>
<proteinExistence type="predicted"/>
<dbReference type="Proteomes" id="UP000263232">
    <property type="component" value="Chromosome"/>
</dbReference>
<organism evidence="11 12">
    <name type="scientific">Suicoccus acidiformans</name>
    <dbReference type="NCBI Taxonomy" id="2036206"/>
    <lineage>
        <taxon>Bacteria</taxon>
        <taxon>Bacillati</taxon>
        <taxon>Bacillota</taxon>
        <taxon>Bacilli</taxon>
        <taxon>Lactobacillales</taxon>
        <taxon>Aerococcaceae</taxon>
        <taxon>Suicoccus</taxon>
    </lineage>
</organism>